<organism evidence="1 2">
    <name type="scientific">Epichloe festucae (strain Fl1)</name>
    <dbReference type="NCBI Taxonomy" id="877507"/>
    <lineage>
        <taxon>Eukaryota</taxon>
        <taxon>Fungi</taxon>
        <taxon>Dikarya</taxon>
        <taxon>Ascomycota</taxon>
        <taxon>Pezizomycotina</taxon>
        <taxon>Sordariomycetes</taxon>
        <taxon>Hypocreomycetidae</taxon>
        <taxon>Hypocreales</taxon>
        <taxon>Clavicipitaceae</taxon>
        <taxon>Epichloe</taxon>
    </lineage>
</organism>
<evidence type="ECO:0000313" key="2">
    <source>
        <dbReference type="Proteomes" id="UP000594364"/>
    </source>
</evidence>
<keyword evidence="2" id="KW-1185">Reference proteome</keyword>
<proteinExistence type="predicted"/>
<evidence type="ECO:0000313" key="1">
    <source>
        <dbReference type="EMBL" id="QPH09718.1"/>
    </source>
</evidence>
<gene>
    <name evidence="1" type="ORF">C2857_000657</name>
</gene>
<sequence length="99" mass="10531">MNSTIGLRGLSTLASIKVGKAKTFGNTLKRTSKTKDPEDHADALTEALIEEIAAEALIEETVADVMIGEIATDALTEALIEEIVAEGMLIEAFLAEEEV</sequence>
<accession>A0A7S9PWV2</accession>
<dbReference type="EMBL" id="CP031389">
    <property type="protein sequence ID" value="QPH09718.1"/>
    <property type="molecule type" value="Genomic_DNA"/>
</dbReference>
<reference evidence="1 2" key="1">
    <citation type="journal article" date="2018" name="PLoS Genet.">
        <title>Repeat elements organise 3D genome structure and mediate transcription in the filamentous fungus Epichloe festucae.</title>
        <authorList>
            <person name="Winter D.J."/>
            <person name="Ganley A.R.D."/>
            <person name="Young C.A."/>
            <person name="Liachko I."/>
            <person name="Schardl C.L."/>
            <person name="Dupont P.Y."/>
            <person name="Berry D."/>
            <person name="Ram A."/>
            <person name="Scott B."/>
            <person name="Cox M.P."/>
        </authorList>
    </citation>
    <scope>NUCLEOTIDE SEQUENCE [LARGE SCALE GENOMIC DNA]</scope>
    <source>
        <strain evidence="1 2">Fl1</strain>
    </source>
</reference>
<dbReference type="AlphaFoldDB" id="A0A7S9PWV2"/>
<protein>
    <submittedName>
        <fullName evidence="1">Uncharacterized protein</fullName>
    </submittedName>
</protein>
<dbReference type="Proteomes" id="UP000594364">
    <property type="component" value="Chromosome 5"/>
</dbReference>
<name>A0A7S9PWV2_EPIFF</name>